<comment type="caution">
    <text evidence="2">The sequence shown here is derived from an EMBL/GenBank/DDBJ whole genome shotgun (WGS) entry which is preliminary data.</text>
</comment>
<accession>A0A363ULJ1</accession>
<keyword evidence="3" id="KW-1185">Reference proteome</keyword>
<sequence>MRRRLAIAAVGGLLLGVSGSLHAQLVDVSPFAVASIAHDSNLLRTQRGVDGVFERRSDTLTRISLGLTAEFNPGLQAARLTAVYEPVRYRHFSRFNHEAYDLDARWTWRAGRRFDGQLGLTAERAIDDFANRSTPEAGFVRRQGVRALGGYNLSPRLRVELEGRHDRRDGSGAASPGFDLRESIAVAGIYYQGNRLSRLGGSVSVTDGRFPNRPAGTDLATDYEQTSVEGQLVWSPSALSDLDWTLGYTRRRQQPTATRDYSGLTGRLEYRRRISAKTRVSLRGYRRIYSAELQDANLTIDDGLRLGVDWAWSYKTQVGVALERREVEFEAGGAFAGAASQLDDDIQSASVTLDWQALERLGLLLAVEHASRTSSDSSRDYEALVGRFEVRLGF</sequence>
<evidence type="ECO:0008006" key="4">
    <source>
        <dbReference type="Google" id="ProtNLM"/>
    </source>
</evidence>
<dbReference type="RefSeq" id="WP_133249176.1">
    <property type="nucleotide sequence ID" value="NZ_QEQK01000006.1"/>
</dbReference>
<organism evidence="2 3">
    <name type="scientific">Abyssibacter profundi</name>
    <dbReference type="NCBI Taxonomy" id="2182787"/>
    <lineage>
        <taxon>Bacteria</taxon>
        <taxon>Pseudomonadati</taxon>
        <taxon>Pseudomonadota</taxon>
        <taxon>Gammaproteobacteria</taxon>
        <taxon>Chromatiales</taxon>
        <taxon>Oceanococcaceae</taxon>
        <taxon>Abyssibacter</taxon>
    </lineage>
</organism>
<evidence type="ECO:0000256" key="1">
    <source>
        <dbReference type="SAM" id="SignalP"/>
    </source>
</evidence>
<dbReference type="EMBL" id="QEQK01000006">
    <property type="protein sequence ID" value="PWN56296.1"/>
    <property type="molecule type" value="Genomic_DNA"/>
</dbReference>
<evidence type="ECO:0000313" key="3">
    <source>
        <dbReference type="Proteomes" id="UP000251800"/>
    </source>
</evidence>
<feature type="chain" id="PRO_5016676860" description="TIGR03016 family PEP-CTERM system-associated outer membrane protein" evidence="1">
    <location>
        <begin position="24"/>
        <end position="394"/>
    </location>
</feature>
<protein>
    <recommendedName>
        <fullName evidence="4">TIGR03016 family PEP-CTERM system-associated outer membrane protein</fullName>
    </recommendedName>
</protein>
<proteinExistence type="predicted"/>
<evidence type="ECO:0000313" key="2">
    <source>
        <dbReference type="EMBL" id="PWN56296.1"/>
    </source>
</evidence>
<dbReference type="SUPFAM" id="SSF56935">
    <property type="entry name" value="Porins"/>
    <property type="match status" value="1"/>
</dbReference>
<dbReference type="AlphaFoldDB" id="A0A363ULJ1"/>
<reference evidence="2 3" key="1">
    <citation type="submission" date="2018-05" db="EMBL/GenBank/DDBJ databases">
        <title>Abyssibacter profundi OUC007T gen. nov., sp. nov, a marine bacterium isolated from seawater of the Mariana Trench.</title>
        <authorList>
            <person name="Zhou S."/>
        </authorList>
    </citation>
    <scope>NUCLEOTIDE SEQUENCE [LARGE SCALE GENOMIC DNA]</scope>
    <source>
        <strain evidence="2 3">OUC007</strain>
    </source>
</reference>
<gene>
    <name evidence="2" type="ORF">DEH80_08510</name>
</gene>
<feature type="signal peptide" evidence="1">
    <location>
        <begin position="1"/>
        <end position="23"/>
    </location>
</feature>
<keyword evidence="1" id="KW-0732">Signal</keyword>
<name>A0A363ULJ1_9GAMM</name>
<dbReference type="Proteomes" id="UP000251800">
    <property type="component" value="Unassembled WGS sequence"/>
</dbReference>
<dbReference type="OrthoDB" id="9153755at2"/>